<dbReference type="CDD" id="cd01992">
    <property type="entry name" value="TilS_N"/>
    <property type="match status" value="1"/>
</dbReference>
<evidence type="ECO:0000256" key="7">
    <source>
        <dbReference type="ARBA" id="ARBA00048539"/>
    </source>
</evidence>
<feature type="domain" description="Lysidine-tRNA(Ile) synthetase C-terminal" evidence="9">
    <location>
        <begin position="367"/>
        <end position="438"/>
    </location>
</feature>
<accession>A0A0R1QR55</accession>
<comment type="caution">
    <text evidence="10">The sequence shown here is derived from an EMBL/GenBank/DDBJ whole genome shotgun (WGS) entry which is preliminary data.</text>
</comment>
<comment type="similarity">
    <text evidence="8">Belongs to the tRNA(Ile)-lysidine synthase family.</text>
</comment>
<keyword evidence="3 8" id="KW-0436">Ligase</keyword>
<dbReference type="Pfam" id="PF11734">
    <property type="entry name" value="TilS_C"/>
    <property type="match status" value="1"/>
</dbReference>
<evidence type="ECO:0000256" key="5">
    <source>
        <dbReference type="ARBA" id="ARBA00022741"/>
    </source>
</evidence>
<comment type="function">
    <text evidence="8">Ligates lysine onto the cytidine present at position 34 of the AUA codon-specific tRNA(Ile) that contains the anticodon CAU, in an ATP-dependent manner. Cytidine is converted to lysidine, thus changing the amino acid specificity of the tRNA from methionine to isoleucine.</text>
</comment>
<dbReference type="GO" id="GO:0005737">
    <property type="term" value="C:cytoplasm"/>
    <property type="evidence" value="ECO:0007669"/>
    <property type="project" value="UniProtKB-SubCell"/>
</dbReference>
<keyword evidence="11" id="KW-1185">Reference proteome</keyword>
<evidence type="ECO:0000259" key="9">
    <source>
        <dbReference type="SMART" id="SM00977"/>
    </source>
</evidence>
<dbReference type="InterPro" id="IPR012795">
    <property type="entry name" value="tRNA_Ile_lys_synt_N"/>
</dbReference>
<organism evidence="10 11">
    <name type="scientific">Companilactobacillus mindensis DSM 14500</name>
    <dbReference type="NCBI Taxonomy" id="1423770"/>
    <lineage>
        <taxon>Bacteria</taxon>
        <taxon>Bacillati</taxon>
        <taxon>Bacillota</taxon>
        <taxon>Bacilli</taxon>
        <taxon>Lactobacillales</taxon>
        <taxon>Lactobacillaceae</taxon>
        <taxon>Companilactobacillus</taxon>
    </lineage>
</organism>
<evidence type="ECO:0000256" key="3">
    <source>
        <dbReference type="ARBA" id="ARBA00022598"/>
    </source>
</evidence>
<evidence type="ECO:0000256" key="4">
    <source>
        <dbReference type="ARBA" id="ARBA00022694"/>
    </source>
</evidence>
<protein>
    <recommendedName>
        <fullName evidence="8">tRNA(Ile)-lysidine synthase</fullName>
        <ecNumber evidence="8">6.3.4.19</ecNumber>
    </recommendedName>
    <alternativeName>
        <fullName evidence="8">tRNA(Ile)-2-lysyl-cytidine synthase</fullName>
    </alternativeName>
    <alternativeName>
        <fullName evidence="8">tRNA(Ile)-lysidine synthetase</fullName>
    </alternativeName>
</protein>
<feature type="binding site" evidence="8">
    <location>
        <begin position="28"/>
        <end position="33"/>
    </location>
    <ligand>
        <name>ATP</name>
        <dbReference type="ChEBI" id="CHEBI:30616"/>
    </ligand>
</feature>
<dbReference type="InterPro" id="IPR012094">
    <property type="entry name" value="tRNA_Ile_lys_synt"/>
</dbReference>
<dbReference type="PANTHER" id="PTHR43033:SF1">
    <property type="entry name" value="TRNA(ILE)-LYSIDINE SYNTHASE-RELATED"/>
    <property type="match status" value="1"/>
</dbReference>
<keyword evidence="4 8" id="KW-0819">tRNA processing</keyword>
<evidence type="ECO:0000256" key="8">
    <source>
        <dbReference type="HAMAP-Rule" id="MF_01161"/>
    </source>
</evidence>
<dbReference type="GO" id="GO:0006400">
    <property type="term" value="P:tRNA modification"/>
    <property type="evidence" value="ECO:0007669"/>
    <property type="project" value="UniProtKB-UniRule"/>
</dbReference>
<dbReference type="AlphaFoldDB" id="A0A0R1QR55"/>
<dbReference type="EC" id="6.3.4.19" evidence="8"/>
<evidence type="ECO:0000313" key="10">
    <source>
        <dbReference type="EMBL" id="KRL43643.1"/>
    </source>
</evidence>
<evidence type="ECO:0000256" key="1">
    <source>
        <dbReference type="ARBA" id="ARBA00004496"/>
    </source>
</evidence>
<dbReference type="STRING" id="1423770.FD29_GL000594"/>
<dbReference type="NCBIfam" id="TIGR02432">
    <property type="entry name" value="lysidine_TilS_N"/>
    <property type="match status" value="1"/>
</dbReference>
<keyword evidence="6 8" id="KW-0067">ATP-binding</keyword>
<dbReference type="Gene3D" id="3.40.50.620">
    <property type="entry name" value="HUPs"/>
    <property type="match status" value="1"/>
</dbReference>
<keyword evidence="5 8" id="KW-0547">Nucleotide-binding</keyword>
<comment type="subcellular location">
    <subcellularLocation>
        <location evidence="1 8">Cytoplasm</location>
    </subcellularLocation>
</comment>
<dbReference type="OrthoDB" id="9807403at2"/>
<reference evidence="10 11" key="1">
    <citation type="journal article" date="2015" name="Genome Announc.">
        <title>Expanding the biotechnology potential of lactobacilli through comparative genomics of 213 strains and associated genera.</title>
        <authorList>
            <person name="Sun Z."/>
            <person name="Harris H.M."/>
            <person name="McCann A."/>
            <person name="Guo C."/>
            <person name="Argimon S."/>
            <person name="Zhang W."/>
            <person name="Yang X."/>
            <person name="Jeffery I.B."/>
            <person name="Cooney J.C."/>
            <person name="Kagawa T.F."/>
            <person name="Liu W."/>
            <person name="Song Y."/>
            <person name="Salvetti E."/>
            <person name="Wrobel A."/>
            <person name="Rasinkangas P."/>
            <person name="Parkhill J."/>
            <person name="Rea M.C."/>
            <person name="O'Sullivan O."/>
            <person name="Ritari J."/>
            <person name="Douillard F.P."/>
            <person name="Paul Ross R."/>
            <person name="Yang R."/>
            <person name="Briner A.E."/>
            <person name="Felis G.E."/>
            <person name="de Vos W.M."/>
            <person name="Barrangou R."/>
            <person name="Klaenhammer T.R."/>
            <person name="Caufield P.W."/>
            <person name="Cui Y."/>
            <person name="Zhang H."/>
            <person name="O'Toole P.W."/>
        </authorList>
    </citation>
    <scope>NUCLEOTIDE SEQUENCE [LARGE SCALE GENOMIC DNA]</scope>
    <source>
        <strain evidence="10 11">DSM 14500</strain>
    </source>
</reference>
<proteinExistence type="inferred from homology"/>
<dbReference type="InterPro" id="IPR012796">
    <property type="entry name" value="Lysidine-tRNA-synth_C"/>
</dbReference>
<dbReference type="SUPFAM" id="SSF52402">
    <property type="entry name" value="Adenine nucleotide alpha hydrolases-like"/>
    <property type="match status" value="1"/>
</dbReference>
<dbReference type="GO" id="GO:0032267">
    <property type="term" value="F:tRNA(Ile)-lysidine synthase activity"/>
    <property type="evidence" value="ECO:0007669"/>
    <property type="project" value="UniProtKB-EC"/>
</dbReference>
<dbReference type="Proteomes" id="UP000050872">
    <property type="component" value="Unassembled WGS sequence"/>
</dbReference>
<evidence type="ECO:0000256" key="2">
    <source>
        <dbReference type="ARBA" id="ARBA00022490"/>
    </source>
</evidence>
<dbReference type="EMBL" id="AZEZ01000073">
    <property type="protein sequence ID" value="KRL43643.1"/>
    <property type="molecule type" value="Genomic_DNA"/>
</dbReference>
<dbReference type="GO" id="GO:0005524">
    <property type="term" value="F:ATP binding"/>
    <property type="evidence" value="ECO:0007669"/>
    <property type="project" value="UniProtKB-UniRule"/>
</dbReference>
<dbReference type="PANTHER" id="PTHR43033">
    <property type="entry name" value="TRNA(ILE)-LYSIDINE SYNTHASE-RELATED"/>
    <property type="match status" value="1"/>
</dbReference>
<gene>
    <name evidence="8" type="primary">tilS</name>
    <name evidence="10" type="ORF">FD29_GL000594</name>
</gene>
<dbReference type="HAMAP" id="MF_01161">
    <property type="entry name" value="tRNA_Ile_lys_synt"/>
    <property type="match status" value="1"/>
</dbReference>
<evidence type="ECO:0000313" key="11">
    <source>
        <dbReference type="Proteomes" id="UP000050872"/>
    </source>
</evidence>
<dbReference type="InterPro" id="IPR011063">
    <property type="entry name" value="TilS/TtcA_N"/>
</dbReference>
<dbReference type="SMART" id="SM00977">
    <property type="entry name" value="TilS_C"/>
    <property type="match status" value="1"/>
</dbReference>
<dbReference type="SUPFAM" id="SSF56037">
    <property type="entry name" value="PheT/TilS domain"/>
    <property type="match status" value="1"/>
</dbReference>
<dbReference type="Pfam" id="PF01171">
    <property type="entry name" value="ATP_bind_3"/>
    <property type="match status" value="1"/>
</dbReference>
<dbReference type="NCBIfam" id="TIGR02433">
    <property type="entry name" value="lysidine_TilS_C"/>
    <property type="match status" value="1"/>
</dbReference>
<evidence type="ECO:0000256" key="6">
    <source>
        <dbReference type="ARBA" id="ARBA00022840"/>
    </source>
</evidence>
<dbReference type="RefSeq" id="WP_057888136.1">
    <property type="nucleotide sequence ID" value="NZ_AZEZ01000073.1"/>
</dbReference>
<sequence length="443" mass="51295">MELDNRIIGTVRKTLKRYRAQRVLIAVSGGVDSMVLLEVVAQILPPERFGVVNVDHDLRKESASEVKFVQDHCLKNGYQFFTTKWQDKPVDDIGMEAAAREFRYGFFKEIMTANNFDTLLTAHHGNDLAENILMKMIRSGNAYEVVSLKEQRPFANGQIVRPLLSFAKKELSEYADIHNIKHVQDETNFDNITMRNRLRNNIFPELQKENGQLLPHFRFFEQQLIALIDLAKQQFEQIEQAMELTKKDQSITGLIAPVLALNTEQQTLFWGNFFTKSQLDVTISNRQIDQIIEIVSGNEANASINLEDSWQFIRSYDRFVIKKTMPRNLTTVDLKLGQSETFGQKKVTVSENETDFDLTVAKIPQKITLRTRRDGDKLLLSNGQHQKLSKRFINEKIPGYKRDNYLVLLFDNQIVWVEKIYNLSDYLKKGNNHYQINLTEVKG</sequence>
<comment type="domain">
    <text evidence="8">The N-terminal region contains the highly conserved SGGXDS motif, predicted to be a P-loop motif involved in ATP binding.</text>
</comment>
<name>A0A0R1QR55_9LACO</name>
<dbReference type="PATRIC" id="fig|1423770.3.peg.605"/>
<comment type="catalytic activity">
    <reaction evidence="7 8">
        <text>cytidine(34) in tRNA(Ile2) + L-lysine + ATP = lysidine(34) in tRNA(Ile2) + AMP + diphosphate + H(+)</text>
        <dbReference type="Rhea" id="RHEA:43744"/>
        <dbReference type="Rhea" id="RHEA-COMP:10625"/>
        <dbReference type="Rhea" id="RHEA-COMP:10670"/>
        <dbReference type="ChEBI" id="CHEBI:15378"/>
        <dbReference type="ChEBI" id="CHEBI:30616"/>
        <dbReference type="ChEBI" id="CHEBI:32551"/>
        <dbReference type="ChEBI" id="CHEBI:33019"/>
        <dbReference type="ChEBI" id="CHEBI:82748"/>
        <dbReference type="ChEBI" id="CHEBI:83665"/>
        <dbReference type="ChEBI" id="CHEBI:456215"/>
        <dbReference type="EC" id="6.3.4.19"/>
    </reaction>
</comment>
<keyword evidence="2 8" id="KW-0963">Cytoplasm</keyword>
<dbReference type="InterPro" id="IPR014729">
    <property type="entry name" value="Rossmann-like_a/b/a_fold"/>
</dbReference>